<sequence length="344" mass="38384">MMPCIMTDGSTPPTDSAELTQLPSDFGSQEAVLAFHQRILEQLEEKLQELTSTLRTCNHLQIPRGTEVASSTETLPVTANPLRWRPLLVTPERRQKTTYADFCKRFEAVFSYPRTSHVTSDHLLHLRQGNRTVAKYTLEFWTLVEQSRWSETSLLTCFMNGLQPWLQKELMYRGEDWTLDCIVETAVAIKNLSHAQAPRGGTAIPTSILREEDLEPLRLGQGGLNPKESKQRFQAFLCFSWELLATSVPPPQGAKLGSLDDPRQLTVSALDRQLLGSGVVDSCKSVLRGHIGACHQEDLAFSLIGLLTPRSSWGFPGWFITTWCSDGAQGSRSHEASDGEVQTV</sequence>
<keyword evidence="1" id="KW-0175">Coiled coil</keyword>
<dbReference type="EMBL" id="JARO02006023">
    <property type="protein sequence ID" value="KPP65857.1"/>
    <property type="molecule type" value="Genomic_DNA"/>
</dbReference>
<feature type="coiled-coil region" evidence="1">
    <location>
        <begin position="33"/>
        <end position="60"/>
    </location>
</feature>
<proteinExistence type="predicted"/>
<evidence type="ECO:0000313" key="3">
    <source>
        <dbReference type="EMBL" id="KPP65857.1"/>
    </source>
</evidence>
<dbReference type="Proteomes" id="UP000034805">
    <property type="component" value="Unassembled WGS sequence"/>
</dbReference>
<dbReference type="PANTHER" id="PTHR15503">
    <property type="entry name" value="LDOC1 RELATED"/>
    <property type="match status" value="1"/>
</dbReference>
<dbReference type="Pfam" id="PF03732">
    <property type="entry name" value="Retrotrans_gag"/>
    <property type="match status" value="1"/>
</dbReference>
<dbReference type="InterPro" id="IPR032567">
    <property type="entry name" value="RTL1-rel"/>
</dbReference>
<protein>
    <recommendedName>
        <fullName evidence="2">Retrotransposon gag domain-containing protein</fullName>
    </recommendedName>
</protein>
<reference evidence="3 4" key="1">
    <citation type="submission" date="2015-08" db="EMBL/GenBank/DDBJ databases">
        <title>The genome of the Asian arowana (Scleropages formosus).</title>
        <authorList>
            <person name="Tan M.H."/>
            <person name="Gan H.M."/>
            <person name="Croft L.J."/>
            <person name="Austin C.M."/>
        </authorList>
    </citation>
    <scope>NUCLEOTIDE SEQUENCE [LARGE SCALE GENOMIC DNA]</scope>
    <source>
        <strain evidence="3">Aro1</strain>
    </source>
</reference>
<dbReference type="InterPro" id="IPR005162">
    <property type="entry name" value="Retrotrans_gag_dom"/>
</dbReference>
<dbReference type="AlphaFoldDB" id="A0A0N8JY88"/>
<gene>
    <name evidence="3" type="ORF">Z043_115694</name>
</gene>
<evidence type="ECO:0000256" key="1">
    <source>
        <dbReference type="SAM" id="Coils"/>
    </source>
</evidence>
<accession>A0A0N8JY88</accession>
<evidence type="ECO:0000259" key="2">
    <source>
        <dbReference type="Pfam" id="PF03732"/>
    </source>
</evidence>
<name>A0A0N8JY88_SCLFO</name>
<evidence type="ECO:0000313" key="4">
    <source>
        <dbReference type="Proteomes" id="UP000034805"/>
    </source>
</evidence>
<dbReference type="PANTHER" id="PTHR15503:SF22">
    <property type="entry name" value="TRANSPOSON TY3-I GAG POLYPROTEIN"/>
    <property type="match status" value="1"/>
</dbReference>
<feature type="non-terminal residue" evidence="3">
    <location>
        <position position="344"/>
    </location>
</feature>
<comment type="caution">
    <text evidence="3">The sequence shown here is derived from an EMBL/GenBank/DDBJ whole genome shotgun (WGS) entry which is preliminary data.</text>
</comment>
<organism evidence="3 4">
    <name type="scientific">Scleropages formosus</name>
    <name type="common">Asian bonytongue</name>
    <name type="synonym">Osteoglossum formosum</name>
    <dbReference type="NCBI Taxonomy" id="113540"/>
    <lineage>
        <taxon>Eukaryota</taxon>
        <taxon>Metazoa</taxon>
        <taxon>Chordata</taxon>
        <taxon>Craniata</taxon>
        <taxon>Vertebrata</taxon>
        <taxon>Euteleostomi</taxon>
        <taxon>Actinopterygii</taxon>
        <taxon>Neopterygii</taxon>
        <taxon>Teleostei</taxon>
        <taxon>Osteoglossocephala</taxon>
        <taxon>Osteoglossomorpha</taxon>
        <taxon>Osteoglossiformes</taxon>
        <taxon>Osteoglossidae</taxon>
        <taxon>Scleropages</taxon>
    </lineage>
</organism>
<feature type="domain" description="Retrotransposon gag" evidence="2">
    <location>
        <begin position="93"/>
        <end position="164"/>
    </location>
</feature>